<name>A0A372NZP6_9SPHI</name>
<feature type="transmembrane region" description="Helical" evidence="1">
    <location>
        <begin position="16"/>
        <end position="36"/>
    </location>
</feature>
<dbReference type="OrthoDB" id="9992755at2"/>
<reference evidence="2 3" key="1">
    <citation type="submission" date="2018-08" db="EMBL/GenBank/DDBJ databases">
        <title>Mucilaginibacter sp. MYSH2.</title>
        <authorList>
            <person name="Seo T."/>
        </authorList>
    </citation>
    <scope>NUCLEOTIDE SEQUENCE [LARGE SCALE GENOMIC DNA]</scope>
    <source>
        <strain evidence="2 3">MYSH2</strain>
    </source>
</reference>
<dbReference type="EMBL" id="QWDC01000001">
    <property type="protein sequence ID" value="RFZ94977.1"/>
    <property type="molecule type" value="Genomic_DNA"/>
</dbReference>
<feature type="transmembrane region" description="Helical" evidence="1">
    <location>
        <begin position="75"/>
        <end position="93"/>
    </location>
</feature>
<gene>
    <name evidence="2" type="ORF">D0C36_05475</name>
</gene>
<sequence length="94" mass="10394">MLKNEATGMYYRSKTISLIILAVTAMLCSRALFLFIDDPEGPNLLIVTVLALFMFLISVAVYIFSKLKTNGISRLLAAIGVQLLIVIVLYFCMG</sequence>
<evidence type="ECO:0000313" key="3">
    <source>
        <dbReference type="Proteomes" id="UP000264217"/>
    </source>
</evidence>
<proteinExistence type="predicted"/>
<dbReference type="AlphaFoldDB" id="A0A372NZP6"/>
<keyword evidence="1" id="KW-0812">Transmembrane</keyword>
<dbReference type="RefSeq" id="WP_117390535.1">
    <property type="nucleotide sequence ID" value="NZ_QWDC01000001.1"/>
</dbReference>
<dbReference type="Proteomes" id="UP000264217">
    <property type="component" value="Unassembled WGS sequence"/>
</dbReference>
<keyword evidence="3" id="KW-1185">Reference proteome</keyword>
<comment type="caution">
    <text evidence="2">The sequence shown here is derived from an EMBL/GenBank/DDBJ whole genome shotgun (WGS) entry which is preliminary data.</text>
</comment>
<accession>A0A372NZP6</accession>
<evidence type="ECO:0000256" key="1">
    <source>
        <dbReference type="SAM" id="Phobius"/>
    </source>
</evidence>
<feature type="transmembrane region" description="Helical" evidence="1">
    <location>
        <begin position="42"/>
        <end position="63"/>
    </location>
</feature>
<evidence type="ECO:0000313" key="2">
    <source>
        <dbReference type="EMBL" id="RFZ94977.1"/>
    </source>
</evidence>
<organism evidence="2 3">
    <name type="scientific">Mucilaginibacter conchicola</name>
    <dbReference type="NCBI Taxonomy" id="2303333"/>
    <lineage>
        <taxon>Bacteria</taxon>
        <taxon>Pseudomonadati</taxon>
        <taxon>Bacteroidota</taxon>
        <taxon>Sphingobacteriia</taxon>
        <taxon>Sphingobacteriales</taxon>
        <taxon>Sphingobacteriaceae</taxon>
        <taxon>Mucilaginibacter</taxon>
    </lineage>
</organism>
<protein>
    <submittedName>
        <fullName evidence="2">Uncharacterized protein</fullName>
    </submittedName>
</protein>
<keyword evidence="1" id="KW-0472">Membrane</keyword>
<keyword evidence="1" id="KW-1133">Transmembrane helix</keyword>